<name>A0A2N5RUX6_9BASI</name>
<evidence type="ECO:0000313" key="3">
    <source>
        <dbReference type="Proteomes" id="UP000235388"/>
    </source>
</evidence>
<dbReference type="Proteomes" id="UP000235388">
    <property type="component" value="Unassembled WGS sequence"/>
</dbReference>
<dbReference type="AlphaFoldDB" id="A0A2N5RUX6"/>
<proteinExistence type="predicted"/>
<feature type="region of interest" description="Disordered" evidence="1">
    <location>
        <begin position="300"/>
        <end position="322"/>
    </location>
</feature>
<evidence type="ECO:0000313" key="2">
    <source>
        <dbReference type="EMBL" id="PLW04804.1"/>
    </source>
</evidence>
<feature type="compositionally biased region" description="Polar residues" evidence="1">
    <location>
        <begin position="307"/>
        <end position="322"/>
    </location>
</feature>
<dbReference type="EMBL" id="PGCJ01001556">
    <property type="protein sequence ID" value="PLW04804.1"/>
    <property type="molecule type" value="Genomic_DNA"/>
</dbReference>
<protein>
    <submittedName>
        <fullName evidence="2">Uncharacterized protein</fullName>
    </submittedName>
</protein>
<organism evidence="2 3">
    <name type="scientific">Puccinia coronata f. sp. avenae</name>
    <dbReference type="NCBI Taxonomy" id="200324"/>
    <lineage>
        <taxon>Eukaryota</taxon>
        <taxon>Fungi</taxon>
        <taxon>Dikarya</taxon>
        <taxon>Basidiomycota</taxon>
        <taxon>Pucciniomycotina</taxon>
        <taxon>Pucciniomycetes</taxon>
        <taxon>Pucciniales</taxon>
        <taxon>Pucciniaceae</taxon>
        <taxon>Puccinia</taxon>
    </lineage>
</organism>
<gene>
    <name evidence="2" type="ORF">PCANC_28931</name>
</gene>
<evidence type="ECO:0000256" key="1">
    <source>
        <dbReference type="SAM" id="MobiDB-lite"/>
    </source>
</evidence>
<comment type="caution">
    <text evidence="2">The sequence shown here is derived from an EMBL/GenBank/DDBJ whole genome shotgun (WGS) entry which is preliminary data.</text>
</comment>
<keyword evidence="3" id="KW-1185">Reference proteome</keyword>
<accession>A0A2N5RUX6</accession>
<reference evidence="2 3" key="1">
    <citation type="submission" date="2017-11" db="EMBL/GenBank/DDBJ databases">
        <title>De novo assembly and phasing of dikaryotic genomes from two isolates of Puccinia coronata f. sp. avenae, the causal agent of oat crown rust.</title>
        <authorList>
            <person name="Miller M.E."/>
            <person name="Zhang Y."/>
            <person name="Omidvar V."/>
            <person name="Sperschneider J."/>
            <person name="Schwessinger B."/>
            <person name="Raley C."/>
            <person name="Palmer J.M."/>
            <person name="Garnica D."/>
            <person name="Upadhyaya N."/>
            <person name="Rathjen J."/>
            <person name="Taylor J.M."/>
            <person name="Park R.F."/>
            <person name="Dodds P.N."/>
            <person name="Hirsch C.D."/>
            <person name="Kianian S.F."/>
            <person name="Figueroa M."/>
        </authorList>
    </citation>
    <scope>NUCLEOTIDE SEQUENCE [LARGE SCALE GENOMIC DNA]</scope>
    <source>
        <strain evidence="2">12NC29</strain>
    </source>
</reference>
<sequence>MKRNNKLLLETGCKSRLHVLSLKQERKDQSPLLQPENSGTLNLYKSIRALKDTRNHFPSTVGYPDHLASNREPLIVNSAKTYKALEFKLAQSNSTPALIKRHELTAFNPILMFNIPDIPHQSKMAHSLPNLLSNGMNKEVMAIAGLLDSQWTLFMQTWENKNINSMRTTLVQAVSSQLCLEQLVVKAIAKNSQEELPAQWTKEINDLESHPELIPGNPIRQNTHLPSLLSTNHSRAQVFTTSQLDHYHPVGALSTIQYRQRPYQQQTNPLHSNLELNHMSNQARQIPGEPVVPSTFLTPPLLPAHPSRSQHATPRVATQMNN</sequence>